<reference evidence="8" key="2">
    <citation type="submission" date="2021-09" db="EMBL/GenBank/DDBJ databases">
        <authorList>
            <person name="Gilroy R."/>
        </authorList>
    </citation>
    <scope>NUCLEOTIDE SEQUENCE</scope>
    <source>
        <strain evidence="8">CHK124-7917</strain>
    </source>
</reference>
<evidence type="ECO:0000256" key="2">
    <source>
        <dbReference type="ARBA" id="ARBA00008821"/>
    </source>
</evidence>
<evidence type="ECO:0000256" key="5">
    <source>
        <dbReference type="ARBA" id="ARBA00022989"/>
    </source>
</evidence>
<feature type="transmembrane region" description="Helical" evidence="7">
    <location>
        <begin position="386"/>
        <end position="403"/>
    </location>
</feature>
<comment type="subcellular location">
    <subcellularLocation>
        <location evidence="1">Membrane</location>
        <topology evidence="1">Multi-pass membrane protein</topology>
    </subcellularLocation>
</comment>
<evidence type="ECO:0000256" key="4">
    <source>
        <dbReference type="ARBA" id="ARBA00022692"/>
    </source>
</evidence>
<dbReference type="InterPro" id="IPR006043">
    <property type="entry name" value="NCS2"/>
</dbReference>
<sequence length="466" mass="48323">MAKTQAAGVKSAHDYLFQREGMPPIGEMIPCALQHVLASFAGIITPAILIAATFDFTTQQRTDIIQVALILSAIDTALQAFAPFRRIGGNLPIVMGVSFAFLPALQAMGATFSFGALLGGEIVGGIAAILFGIFYGKLKRFFPPVVTGTVIFTIGVSLYPTAIKYMAGGEGTALWGTPQAWCVALVTFAVVFGLNNFAKGTLKLGSVFFGMIAGIIVSAPFGMLDFSAVGSAGIFAFPKVMPYAIEFHPEVCITLAVVYPMVAIQVIGDVSAACLGSMDRMPTERELSGAIVSQGATSLVSAFIGGLPTSALGQNVGIICSNKVVNKWVFVIVAAVFAAAGLLPQLSALLTAIPQPVIGGATVGVFGTITMNGVRMFTKDGLTPRTTTIVGTSVVFGLGIWMASGCLAGPGMPTWVTTVIGSNAITPAALMAIILNLILPVDPPHEIRKAATKEQAVAKVMPASKE</sequence>
<keyword evidence="5 7" id="KW-1133">Transmembrane helix</keyword>
<feature type="transmembrane region" description="Helical" evidence="7">
    <location>
        <begin position="353"/>
        <end position="374"/>
    </location>
</feature>
<feature type="transmembrane region" description="Helical" evidence="7">
    <location>
        <begin position="415"/>
        <end position="439"/>
    </location>
</feature>
<feature type="transmembrane region" description="Helical" evidence="7">
    <location>
        <begin position="173"/>
        <end position="194"/>
    </location>
</feature>
<dbReference type="GO" id="GO:0042907">
    <property type="term" value="F:xanthine transmembrane transporter activity"/>
    <property type="evidence" value="ECO:0007669"/>
    <property type="project" value="TreeGrafter"/>
</dbReference>
<evidence type="ECO:0000256" key="7">
    <source>
        <dbReference type="SAM" id="Phobius"/>
    </source>
</evidence>
<accession>A0A921KLT7</accession>
<keyword evidence="4 7" id="KW-0812">Transmembrane</keyword>
<feature type="transmembrane region" description="Helical" evidence="7">
    <location>
        <begin position="32"/>
        <end position="52"/>
    </location>
</feature>
<organism evidence="8 9">
    <name type="scientific">Thermophilibacter provencensis</name>
    <dbReference type="NCBI Taxonomy" id="1852386"/>
    <lineage>
        <taxon>Bacteria</taxon>
        <taxon>Bacillati</taxon>
        <taxon>Actinomycetota</taxon>
        <taxon>Coriobacteriia</taxon>
        <taxon>Coriobacteriales</taxon>
        <taxon>Atopobiaceae</taxon>
        <taxon>Thermophilibacter</taxon>
    </lineage>
</organism>
<protein>
    <submittedName>
        <fullName evidence="8">Purine/pyrimidine permease</fullName>
    </submittedName>
</protein>
<comment type="caution">
    <text evidence="8">The sequence shown here is derived from an EMBL/GenBank/DDBJ whole genome shotgun (WGS) entry which is preliminary data.</text>
</comment>
<dbReference type="PANTHER" id="PTHR42810">
    <property type="entry name" value="PURINE PERMEASE C1399.01C-RELATED"/>
    <property type="match status" value="1"/>
</dbReference>
<gene>
    <name evidence="8" type="ORF">K8U72_08220</name>
</gene>
<dbReference type="GO" id="GO:0005886">
    <property type="term" value="C:plasma membrane"/>
    <property type="evidence" value="ECO:0007669"/>
    <property type="project" value="TreeGrafter"/>
</dbReference>
<dbReference type="PANTHER" id="PTHR42810:SF2">
    <property type="entry name" value="PURINE PERMEASE C1399.01C-RELATED"/>
    <property type="match status" value="1"/>
</dbReference>
<evidence type="ECO:0000256" key="1">
    <source>
        <dbReference type="ARBA" id="ARBA00004141"/>
    </source>
</evidence>
<feature type="transmembrane region" description="Helical" evidence="7">
    <location>
        <begin position="87"/>
        <end position="105"/>
    </location>
</feature>
<dbReference type="InterPro" id="IPR006042">
    <property type="entry name" value="Xan_ur_permease"/>
</dbReference>
<dbReference type="Proteomes" id="UP000697330">
    <property type="component" value="Unassembled WGS sequence"/>
</dbReference>
<feature type="transmembrane region" description="Helical" evidence="7">
    <location>
        <begin position="112"/>
        <end position="135"/>
    </location>
</feature>
<feature type="transmembrane region" description="Helical" evidence="7">
    <location>
        <begin position="141"/>
        <end position="161"/>
    </location>
</feature>
<feature type="transmembrane region" description="Helical" evidence="7">
    <location>
        <begin position="328"/>
        <end position="347"/>
    </location>
</feature>
<evidence type="ECO:0000313" key="9">
    <source>
        <dbReference type="Proteomes" id="UP000697330"/>
    </source>
</evidence>
<name>A0A921KLT7_9ACTN</name>
<dbReference type="AlphaFoldDB" id="A0A921KLT7"/>
<reference evidence="8" key="1">
    <citation type="journal article" date="2021" name="PeerJ">
        <title>Extensive microbial diversity within the chicken gut microbiome revealed by metagenomics and culture.</title>
        <authorList>
            <person name="Gilroy R."/>
            <person name="Ravi A."/>
            <person name="Getino M."/>
            <person name="Pursley I."/>
            <person name="Horton D.L."/>
            <person name="Alikhan N.F."/>
            <person name="Baker D."/>
            <person name="Gharbi K."/>
            <person name="Hall N."/>
            <person name="Watson M."/>
            <person name="Adriaenssens E.M."/>
            <person name="Foster-Nyarko E."/>
            <person name="Jarju S."/>
            <person name="Secka A."/>
            <person name="Antonio M."/>
            <person name="Oren A."/>
            <person name="Chaudhuri R.R."/>
            <person name="La Ragione R."/>
            <person name="Hildebrand F."/>
            <person name="Pallen M.J."/>
        </authorList>
    </citation>
    <scope>NUCLEOTIDE SEQUENCE</scope>
    <source>
        <strain evidence="8">CHK124-7917</strain>
    </source>
</reference>
<keyword evidence="3" id="KW-0813">Transport</keyword>
<dbReference type="PROSITE" id="PS01116">
    <property type="entry name" value="XANTH_URACIL_PERMASE"/>
    <property type="match status" value="1"/>
</dbReference>
<proteinExistence type="inferred from homology"/>
<keyword evidence="6 7" id="KW-0472">Membrane</keyword>
<feature type="transmembrane region" description="Helical" evidence="7">
    <location>
        <begin position="247"/>
        <end position="267"/>
    </location>
</feature>
<comment type="similarity">
    <text evidence="2">Belongs to the nucleobase:cation symporter-2 (NCS2) (TC 2.A.40) family.</text>
</comment>
<dbReference type="Pfam" id="PF00860">
    <property type="entry name" value="Xan_ur_permease"/>
    <property type="match status" value="1"/>
</dbReference>
<evidence type="ECO:0000313" key="8">
    <source>
        <dbReference type="EMBL" id="HJF45745.1"/>
    </source>
</evidence>
<evidence type="ECO:0000256" key="6">
    <source>
        <dbReference type="ARBA" id="ARBA00023136"/>
    </source>
</evidence>
<evidence type="ECO:0000256" key="3">
    <source>
        <dbReference type="ARBA" id="ARBA00022448"/>
    </source>
</evidence>
<dbReference type="RefSeq" id="WP_274959444.1">
    <property type="nucleotide sequence ID" value="NZ_DYWQ01000123.1"/>
</dbReference>
<feature type="transmembrane region" description="Helical" evidence="7">
    <location>
        <begin position="206"/>
        <end position="235"/>
    </location>
</feature>
<dbReference type="NCBIfam" id="NF037981">
    <property type="entry name" value="NCS2_1"/>
    <property type="match status" value="1"/>
</dbReference>
<dbReference type="EMBL" id="DYWQ01000123">
    <property type="protein sequence ID" value="HJF45745.1"/>
    <property type="molecule type" value="Genomic_DNA"/>
</dbReference>